<feature type="coiled-coil region" evidence="1">
    <location>
        <begin position="163"/>
        <end position="190"/>
    </location>
</feature>
<organism evidence="2 3">
    <name type="scientific">Eshraghiella crossota DSM 2876</name>
    <dbReference type="NCBI Taxonomy" id="511680"/>
    <lineage>
        <taxon>Bacteria</taxon>
        <taxon>Bacillati</taxon>
        <taxon>Bacillota</taxon>
        <taxon>Clostridia</taxon>
        <taxon>Lachnospirales</taxon>
        <taxon>Lachnospiraceae</taxon>
        <taxon>Eshraghiella</taxon>
    </lineage>
</organism>
<dbReference type="HOGENOM" id="CLU_1183238_0_0_9"/>
<dbReference type="eggNOG" id="COG0553">
    <property type="taxonomic scope" value="Bacteria"/>
</dbReference>
<dbReference type="AlphaFoldDB" id="D4S1E0"/>
<dbReference type="Proteomes" id="UP000006238">
    <property type="component" value="Unassembled WGS sequence"/>
</dbReference>
<proteinExistence type="predicted"/>
<evidence type="ECO:0000313" key="2">
    <source>
        <dbReference type="EMBL" id="EFF68030.1"/>
    </source>
</evidence>
<reference evidence="2 3" key="1">
    <citation type="submission" date="2010-02" db="EMBL/GenBank/DDBJ databases">
        <authorList>
            <person name="Weinstock G."/>
            <person name="Sodergren E."/>
            <person name="Clifton S."/>
            <person name="Fulton L."/>
            <person name="Fulton B."/>
            <person name="Courtney L."/>
            <person name="Fronick C."/>
            <person name="Harrison M."/>
            <person name="Strong C."/>
            <person name="Farmer C."/>
            <person name="Delahaunty K."/>
            <person name="Markovic C."/>
            <person name="Hall O."/>
            <person name="Minx P."/>
            <person name="Tomlinson C."/>
            <person name="Mitreva M."/>
            <person name="Nelson J."/>
            <person name="Hou S."/>
            <person name="Wollam A."/>
            <person name="Pepin K.H."/>
            <person name="Johnson M."/>
            <person name="Bhonagiri V."/>
            <person name="Zhang X."/>
            <person name="Suruliraj S."/>
            <person name="Warren W."/>
            <person name="Chinwalla A."/>
            <person name="Mardis E.R."/>
            <person name="Wilson R.K."/>
        </authorList>
    </citation>
    <scope>NUCLEOTIDE SEQUENCE [LARGE SCALE GENOMIC DNA]</scope>
    <source>
        <strain evidence="2 3">DSM 2876</strain>
    </source>
</reference>
<keyword evidence="1" id="KW-0175">Coiled coil</keyword>
<dbReference type="GeneID" id="98917950"/>
<accession>D4S1E0</accession>
<dbReference type="EMBL" id="ABWN01000033">
    <property type="protein sequence ID" value="EFF68030.1"/>
    <property type="molecule type" value="Genomic_DNA"/>
</dbReference>
<evidence type="ECO:0000313" key="3">
    <source>
        <dbReference type="Proteomes" id="UP000006238"/>
    </source>
</evidence>
<protein>
    <submittedName>
        <fullName evidence="2">Uncharacterized protein</fullName>
    </submittedName>
</protein>
<gene>
    <name evidence="2" type="ORF">BUTYVIB_01910</name>
</gene>
<keyword evidence="3" id="KW-1185">Reference proteome</keyword>
<dbReference type="RefSeq" id="WP_005603781.1">
    <property type="nucleotide sequence ID" value="NZ_GG663524.1"/>
</dbReference>
<comment type="caution">
    <text evidence="2">The sequence shown here is derived from an EMBL/GenBank/DDBJ whole genome shotgun (WGS) entry which is preliminary data.</text>
</comment>
<dbReference type="STRING" id="45851.BHV86_08790"/>
<name>D4S1E0_9FIRM</name>
<evidence type="ECO:0000256" key="1">
    <source>
        <dbReference type="SAM" id="Coils"/>
    </source>
</evidence>
<sequence>MALIDASRNHFFELAKERWQAQGFDADITDILEGYRAETNKKIKKDSMPSDFYKLLEIMTISRSRKHITSYYGDKGVGQFPEKNKPDTYNSDIDTKKKLLHFRETNELLEALILSVYTPTRYIKEEYKKLYIEKYSLKGKHGGDMNFDTQANGIIILHRFNLIKRLESSVYSFEETLRRLLERIERTEQLLLKGSGNVSEEDADFDDNDSEDVYIEGKYEIDITMLYRSLYQRR</sequence>